<dbReference type="InterPro" id="IPR005490">
    <property type="entry name" value="LD_TPept_cat_dom"/>
</dbReference>
<evidence type="ECO:0000313" key="3">
    <source>
        <dbReference type="Proteomes" id="UP000199397"/>
    </source>
</evidence>
<dbReference type="AlphaFoldDB" id="A0A1H4EVT4"/>
<dbReference type="PANTHER" id="PTHR38589">
    <property type="entry name" value="BLR0621 PROTEIN"/>
    <property type="match status" value="1"/>
</dbReference>
<dbReference type="Proteomes" id="UP000199397">
    <property type="component" value="Unassembled WGS sequence"/>
</dbReference>
<keyword evidence="3" id="KW-1185">Reference proteome</keyword>
<dbReference type="OrthoDB" id="9804204at2"/>
<dbReference type="GO" id="GO:0016740">
    <property type="term" value="F:transferase activity"/>
    <property type="evidence" value="ECO:0007669"/>
    <property type="project" value="InterPro"/>
</dbReference>
<dbReference type="Pfam" id="PF03734">
    <property type="entry name" value="YkuD"/>
    <property type="match status" value="1"/>
</dbReference>
<gene>
    <name evidence="2" type="ORF">SAMN05660964_02731</name>
</gene>
<feature type="domain" description="L,D-TPase catalytic" evidence="1">
    <location>
        <begin position="78"/>
        <end position="237"/>
    </location>
</feature>
<proteinExistence type="predicted"/>
<dbReference type="PANTHER" id="PTHR38589:SF1">
    <property type="entry name" value="BLR0621 PROTEIN"/>
    <property type="match status" value="1"/>
</dbReference>
<evidence type="ECO:0000313" key="2">
    <source>
        <dbReference type="EMBL" id="SEA89059.1"/>
    </source>
</evidence>
<evidence type="ECO:0000259" key="1">
    <source>
        <dbReference type="Pfam" id="PF03734"/>
    </source>
</evidence>
<name>A0A1H4EVT4_9GAMM</name>
<dbReference type="EMBL" id="FNQP01000017">
    <property type="protein sequence ID" value="SEA89059.1"/>
    <property type="molecule type" value="Genomic_DNA"/>
</dbReference>
<sequence>MVACLNLKKTGLVPVFLLWLFYLTACSPSLEQQLDHLKLSVATTQLLLVTTTDWETSTATLQRMEKSADHWQAVGESVPVRVGRNGLGWGVGLHQDGDVVQKQEGDGKAPAGVFPLGMVFGYADQVPVGLQMPYRIASDRDYFIDAVDSPDYNRWRSIPLDQANEPKQYWRSFERMRRDDHQYELGMMVGHNLFPTTAGRGSAIFLHVWLNPDTATSGCTAMSKADLLSILTWLKPTANPLLIQVPVDQVADLRFPEAQ</sequence>
<protein>
    <submittedName>
        <fullName evidence="2">L,D-peptidoglycan transpeptidase YkuD, ErfK/YbiS/YcfS/YnhG family</fullName>
    </submittedName>
</protein>
<organism evidence="2 3">
    <name type="scientific">Thiothrix caldifontis</name>
    <dbReference type="NCBI Taxonomy" id="525918"/>
    <lineage>
        <taxon>Bacteria</taxon>
        <taxon>Pseudomonadati</taxon>
        <taxon>Pseudomonadota</taxon>
        <taxon>Gammaproteobacteria</taxon>
        <taxon>Thiotrichales</taxon>
        <taxon>Thiotrichaceae</taxon>
        <taxon>Thiothrix</taxon>
    </lineage>
</organism>
<accession>A0A1H4EVT4</accession>
<reference evidence="2 3" key="1">
    <citation type="submission" date="2016-10" db="EMBL/GenBank/DDBJ databases">
        <authorList>
            <person name="de Groot N.N."/>
        </authorList>
    </citation>
    <scope>NUCLEOTIDE SEQUENCE [LARGE SCALE GENOMIC DNA]</scope>
    <source>
        <strain evidence="2 3">DSM 21228</strain>
    </source>
</reference>
<dbReference type="STRING" id="525918.SAMN05660964_02731"/>